<dbReference type="PANTHER" id="PTHR46082:SF6">
    <property type="entry name" value="AAA+ ATPASE DOMAIN-CONTAINING PROTEIN-RELATED"/>
    <property type="match status" value="1"/>
</dbReference>
<evidence type="ECO:0000313" key="3">
    <source>
        <dbReference type="Proteomes" id="UP000194360"/>
    </source>
</evidence>
<gene>
    <name evidence="2" type="ORF">BG845_04152</name>
</gene>
<feature type="compositionally biased region" description="Pro residues" evidence="1">
    <location>
        <begin position="226"/>
        <end position="236"/>
    </location>
</feature>
<keyword evidence="3" id="KW-1185">Reference proteome</keyword>
<dbReference type="InterPro" id="IPR011990">
    <property type="entry name" value="TPR-like_helical_dom_sf"/>
</dbReference>
<evidence type="ECO:0008006" key="4">
    <source>
        <dbReference type="Google" id="ProtNLM"/>
    </source>
</evidence>
<reference evidence="2 3" key="1">
    <citation type="submission" date="2016-09" db="EMBL/GenBank/DDBJ databases">
        <title>Pseudonocardia autotrophica DSM535, a candidate organism with high potential of specific P450 cytochromes.</title>
        <authorList>
            <person name="Grumaz C."/>
            <person name="Vainshtein Y."/>
            <person name="Kirstahler P."/>
            <person name="Sohn K."/>
        </authorList>
    </citation>
    <scope>NUCLEOTIDE SEQUENCE [LARGE SCALE GENOMIC DNA]</scope>
    <source>
        <strain evidence="2 3">DSM 535</strain>
    </source>
</reference>
<protein>
    <recommendedName>
        <fullName evidence="4">Tetratricopeptide repeat protein</fullName>
    </recommendedName>
</protein>
<proteinExistence type="predicted"/>
<evidence type="ECO:0000256" key="1">
    <source>
        <dbReference type="SAM" id="MobiDB-lite"/>
    </source>
</evidence>
<dbReference type="EMBL" id="MIGB01000023">
    <property type="protein sequence ID" value="OSY38391.1"/>
    <property type="molecule type" value="Genomic_DNA"/>
</dbReference>
<dbReference type="InterPro" id="IPR053137">
    <property type="entry name" value="NLR-like"/>
</dbReference>
<dbReference type="STRING" id="2074.BG845_04152"/>
<dbReference type="AlphaFoldDB" id="A0A1Y2MTB1"/>
<sequence>MIGKGPTTMNDSVFAGSPFLRESADVDHRAGGTRSALRVRHDRAATDVRAAGRAGDRTAVIDATRRLEQVLAAARRELGPRDTDTLVVEGSLAVAYLLGDDEIRGLALATRNLTVREVEFGADHPASLAAADAVAAAHRITGDPREAIARYQDVIDRRTRVLGPAHPCTIASCAGLALARADNGDLPGAGSLLAAIADTAEGILGEAHPVTVDVRELLAEASVPDAPVPVPGPAPAPTREAPSTGLLPRMPRMPDPRLSARPWPHLDRPPGPMPAIS</sequence>
<name>A0A1Y2MTB1_PSEAH</name>
<feature type="region of interest" description="Disordered" evidence="1">
    <location>
        <begin position="224"/>
        <end position="277"/>
    </location>
</feature>
<dbReference type="SUPFAM" id="SSF48452">
    <property type="entry name" value="TPR-like"/>
    <property type="match status" value="1"/>
</dbReference>
<comment type="caution">
    <text evidence="2">The sequence shown here is derived from an EMBL/GenBank/DDBJ whole genome shotgun (WGS) entry which is preliminary data.</text>
</comment>
<organism evidence="2 3">
    <name type="scientific">Pseudonocardia autotrophica</name>
    <name type="common">Amycolata autotrophica</name>
    <name type="synonym">Nocardia autotrophica</name>
    <dbReference type="NCBI Taxonomy" id="2074"/>
    <lineage>
        <taxon>Bacteria</taxon>
        <taxon>Bacillati</taxon>
        <taxon>Actinomycetota</taxon>
        <taxon>Actinomycetes</taxon>
        <taxon>Pseudonocardiales</taxon>
        <taxon>Pseudonocardiaceae</taxon>
        <taxon>Pseudonocardia</taxon>
    </lineage>
</organism>
<dbReference type="Gene3D" id="1.25.40.10">
    <property type="entry name" value="Tetratricopeptide repeat domain"/>
    <property type="match status" value="1"/>
</dbReference>
<dbReference type="Pfam" id="PF13374">
    <property type="entry name" value="TPR_10"/>
    <property type="match status" value="1"/>
</dbReference>
<dbReference type="PANTHER" id="PTHR46082">
    <property type="entry name" value="ATP/GTP-BINDING PROTEIN-RELATED"/>
    <property type="match status" value="1"/>
</dbReference>
<dbReference type="Proteomes" id="UP000194360">
    <property type="component" value="Unassembled WGS sequence"/>
</dbReference>
<accession>A0A1Y2MTB1</accession>
<evidence type="ECO:0000313" key="2">
    <source>
        <dbReference type="EMBL" id="OSY38391.1"/>
    </source>
</evidence>